<dbReference type="PROSITE" id="PS00251">
    <property type="entry name" value="THD_1"/>
    <property type="match status" value="1"/>
</dbReference>
<evidence type="ECO:0000313" key="11">
    <source>
        <dbReference type="Proteomes" id="UP000053825"/>
    </source>
</evidence>
<dbReference type="InterPro" id="IPR008983">
    <property type="entry name" value="Tumour_necrosis_fac-like_dom"/>
</dbReference>
<protein>
    <recommendedName>
        <fullName evidence="9">THD domain-containing protein</fullName>
    </recommendedName>
</protein>
<dbReference type="InterPro" id="IPR051748">
    <property type="entry name" value="TNF_Ligand_Superfamily"/>
</dbReference>
<comment type="subcellular location">
    <subcellularLocation>
        <location evidence="1">Secreted</location>
    </subcellularLocation>
</comment>
<dbReference type="Proteomes" id="UP000053825">
    <property type="component" value="Unassembled WGS sequence"/>
</dbReference>
<dbReference type="Pfam" id="PF00229">
    <property type="entry name" value="TNF"/>
    <property type="match status" value="1"/>
</dbReference>
<feature type="region of interest" description="Disordered" evidence="7">
    <location>
        <begin position="137"/>
        <end position="202"/>
    </location>
</feature>
<evidence type="ECO:0000256" key="2">
    <source>
        <dbReference type="ARBA" id="ARBA00008670"/>
    </source>
</evidence>
<dbReference type="PANTHER" id="PTHR15151:SF24">
    <property type="entry name" value="A PROLIFERATION-INDUCING LIGAND-LIKE PROTEIN-RELATED"/>
    <property type="match status" value="1"/>
</dbReference>
<reference evidence="10 11" key="1">
    <citation type="submission" date="2015-07" db="EMBL/GenBank/DDBJ databases">
        <title>The genome of Habropoda laboriosa.</title>
        <authorList>
            <person name="Pan H."/>
            <person name="Kapheim K."/>
        </authorList>
    </citation>
    <scope>NUCLEOTIDE SEQUENCE [LARGE SCALE GENOMIC DNA]</scope>
    <source>
        <strain evidence="10">0110345459</strain>
    </source>
</reference>
<comment type="similarity">
    <text evidence="2">Belongs to the tumor necrosis factor family.</text>
</comment>
<feature type="compositionally biased region" description="Basic residues" evidence="7">
    <location>
        <begin position="373"/>
        <end position="385"/>
    </location>
</feature>
<keyword evidence="8" id="KW-1133">Transmembrane helix</keyword>
<name>A0A0L7QUH4_9HYME</name>
<keyword evidence="8" id="KW-0472">Membrane</keyword>
<evidence type="ECO:0000256" key="1">
    <source>
        <dbReference type="ARBA" id="ARBA00004613"/>
    </source>
</evidence>
<dbReference type="GO" id="GO:0005615">
    <property type="term" value="C:extracellular space"/>
    <property type="evidence" value="ECO:0007669"/>
    <property type="project" value="UniProtKB-KW"/>
</dbReference>
<dbReference type="GO" id="GO:0006955">
    <property type="term" value="P:immune response"/>
    <property type="evidence" value="ECO:0007669"/>
    <property type="project" value="InterPro"/>
</dbReference>
<dbReference type="EMBL" id="KQ414735">
    <property type="protein sequence ID" value="KOC62293.1"/>
    <property type="molecule type" value="Genomic_DNA"/>
</dbReference>
<keyword evidence="11" id="KW-1185">Reference proteome</keyword>
<keyword evidence="4" id="KW-0964">Secreted</keyword>
<dbReference type="InterPro" id="IPR006052">
    <property type="entry name" value="TNF_dom"/>
</dbReference>
<dbReference type="GO" id="GO:0005125">
    <property type="term" value="F:cytokine activity"/>
    <property type="evidence" value="ECO:0007669"/>
    <property type="project" value="UniProtKB-KW"/>
</dbReference>
<sequence length="541" mass="62698">MTSVLHEEESKVTRMKQKLMNDTHVKEETRSFLSFSRENLSISQSDLEQGFNKHRFRPNRNTIISVTALLIALLCLGLESWKFHYSLVNAREIEELKRNVESLKHRFLEEDLLDELKAFEEPPKYLNNLFCSQLYAEESNDDDDDPGEADIDTTDYDSNYDDDTSSHDYLTDYHSPPTFGARPSEFPDTSSTIAPVPSPPELSSDKATIELWAAMRKLEAKHGQELKKIHKNLDRDRDRDHEKKVLEEKLDDQKNNTKWKRDVPDVESTRDLLLNWKIALKRKRSIGKEEHGSERLYINRHHPKNYTRRMTASDSNSKEMWEDKSFQQDKNKSIVVTNRYPPKKYNTHQAVDANHAPPSKRRGESSVQSGSTRSRKSSRKHRSAHHTTFAVHYDGNKDWRSHNDKNTGNGRILHGDSVFKAWKASSWVETIGMNKYFHMSNNGSVTVYEPGLYLVYAQIHYRDEHDELGFHLQVNNQSILQCVVDNSCNSRNISQTCFSAQLTSLKKQDVLVFKEAQASRYAIFDKENSFFGMVKLADICT</sequence>
<dbReference type="GO" id="GO:0005164">
    <property type="term" value="F:tumor necrosis factor receptor binding"/>
    <property type="evidence" value="ECO:0007669"/>
    <property type="project" value="InterPro"/>
</dbReference>
<evidence type="ECO:0000256" key="3">
    <source>
        <dbReference type="ARBA" id="ARBA00022514"/>
    </source>
</evidence>
<dbReference type="PROSITE" id="PS50049">
    <property type="entry name" value="THD_2"/>
    <property type="match status" value="1"/>
</dbReference>
<dbReference type="OrthoDB" id="6159739at2759"/>
<dbReference type="AlphaFoldDB" id="A0A0L7QUH4"/>
<proteinExistence type="inferred from homology"/>
<feature type="compositionally biased region" description="Basic and acidic residues" evidence="7">
    <location>
        <begin position="316"/>
        <end position="332"/>
    </location>
</feature>
<keyword evidence="3" id="KW-0202">Cytokine</keyword>
<dbReference type="GO" id="GO:0016020">
    <property type="term" value="C:membrane"/>
    <property type="evidence" value="ECO:0007669"/>
    <property type="project" value="InterPro"/>
</dbReference>
<keyword evidence="6" id="KW-0325">Glycoprotein</keyword>
<feature type="transmembrane region" description="Helical" evidence="8">
    <location>
        <begin position="62"/>
        <end position="81"/>
    </location>
</feature>
<evidence type="ECO:0000256" key="6">
    <source>
        <dbReference type="ARBA" id="ARBA00023180"/>
    </source>
</evidence>
<feature type="domain" description="THD" evidence="9">
    <location>
        <begin position="389"/>
        <end position="536"/>
    </location>
</feature>
<keyword evidence="8" id="KW-0812">Transmembrane</keyword>
<evidence type="ECO:0000256" key="5">
    <source>
        <dbReference type="ARBA" id="ARBA00023157"/>
    </source>
</evidence>
<dbReference type="STRING" id="597456.A0A0L7QUH4"/>
<organism evidence="10 11">
    <name type="scientific">Habropoda laboriosa</name>
    <dbReference type="NCBI Taxonomy" id="597456"/>
    <lineage>
        <taxon>Eukaryota</taxon>
        <taxon>Metazoa</taxon>
        <taxon>Ecdysozoa</taxon>
        <taxon>Arthropoda</taxon>
        <taxon>Hexapoda</taxon>
        <taxon>Insecta</taxon>
        <taxon>Pterygota</taxon>
        <taxon>Neoptera</taxon>
        <taxon>Endopterygota</taxon>
        <taxon>Hymenoptera</taxon>
        <taxon>Apocrita</taxon>
        <taxon>Aculeata</taxon>
        <taxon>Apoidea</taxon>
        <taxon>Anthophila</taxon>
        <taxon>Apidae</taxon>
        <taxon>Habropoda</taxon>
    </lineage>
</organism>
<feature type="region of interest" description="Disordered" evidence="7">
    <location>
        <begin position="307"/>
        <end position="402"/>
    </location>
</feature>
<gene>
    <name evidence="10" type="ORF">WH47_04051</name>
</gene>
<evidence type="ECO:0000256" key="7">
    <source>
        <dbReference type="SAM" id="MobiDB-lite"/>
    </source>
</evidence>
<evidence type="ECO:0000256" key="8">
    <source>
        <dbReference type="SAM" id="Phobius"/>
    </source>
</evidence>
<dbReference type="Gene3D" id="2.60.120.40">
    <property type="match status" value="1"/>
</dbReference>
<accession>A0A0L7QUH4</accession>
<dbReference type="InterPro" id="IPR021184">
    <property type="entry name" value="TNF_CS"/>
</dbReference>
<dbReference type="SUPFAM" id="SSF49842">
    <property type="entry name" value="TNF-like"/>
    <property type="match status" value="1"/>
</dbReference>
<evidence type="ECO:0000259" key="9">
    <source>
        <dbReference type="PROSITE" id="PS50049"/>
    </source>
</evidence>
<keyword evidence="5" id="KW-1015">Disulfide bond</keyword>
<evidence type="ECO:0000256" key="4">
    <source>
        <dbReference type="ARBA" id="ARBA00022525"/>
    </source>
</evidence>
<feature type="compositionally biased region" description="Acidic residues" evidence="7">
    <location>
        <begin position="138"/>
        <end position="163"/>
    </location>
</feature>
<dbReference type="PANTHER" id="PTHR15151">
    <property type="entry name" value="PROTEIN EIGER"/>
    <property type="match status" value="1"/>
</dbReference>
<evidence type="ECO:0000313" key="10">
    <source>
        <dbReference type="EMBL" id="KOC62293.1"/>
    </source>
</evidence>